<keyword evidence="4" id="KW-1185">Reference proteome</keyword>
<proteinExistence type="predicted"/>
<feature type="transmembrane region" description="Helical" evidence="1">
    <location>
        <begin position="86"/>
        <end position="110"/>
    </location>
</feature>
<accession>F2JGE5</accession>
<dbReference type="GO" id="GO:0016301">
    <property type="term" value="F:kinase activity"/>
    <property type="evidence" value="ECO:0007669"/>
    <property type="project" value="UniProtKB-KW"/>
</dbReference>
<dbReference type="KEGG" id="cle:Clole_0080"/>
<dbReference type="HOGENOM" id="CLU_020211_13_3_9"/>
<evidence type="ECO:0000256" key="1">
    <source>
        <dbReference type="SAM" id="Phobius"/>
    </source>
</evidence>
<dbReference type="AlphaFoldDB" id="F2JGE5"/>
<feature type="transmembrane region" description="Helical" evidence="1">
    <location>
        <begin position="12"/>
        <end position="31"/>
    </location>
</feature>
<dbReference type="EMBL" id="CP002582">
    <property type="protein sequence ID" value="ADZ81840.1"/>
    <property type="molecule type" value="Genomic_DNA"/>
</dbReference>
<dbReference type="InterPro" id="IPR032834">
    <property type="entry name" value="NatK-like_C"/>
</dbReference>
<feature type="transmembrane region" description="Helical" evidence="1">
    <location>
        <begin position="62"/>
        <end position="79"/>
    </location>
</feature>
<evidence type="ECO:0000259" key="2">
    <source>
        <dbReference type="Pfam" id="PF14501"/>
    </source>
</evidence>
<reference evidence="3 4" key="1">
    <citation type="journal article" date="2011" name="J. Bacteriol.">
        <title>Complete genome sequence of the cellulose-degrading bacterium Cellulosilyticum lentocellum.</title>
        <authorList>
            <consortium name="US DOE Joint Genome Institute"/>
            <person name="Miller D.A."/>
            <person name="Suen G."/>
            <person name="Bruce D."/>
            <person name="Copeland A."/>
            <person name="Cheng J.F."/>
            <person name="Detter C."/>
            <person name="Goodwin L.A."/>
            <person name="Han C.S."/>
            <person name="Hauser L.J."/>
            <person name="Land M.L."/>
            <person name="Lapidus A."/>
            <person name="Lucas S."/>
            <person name="Meincke L."/>
            <person name="Pitluck S."/>
            <person name="Tapia R."/>
            <person name="Teshima H."/>
            <person name="Woyke T."/>
            <person name="Fox B.G."/>
            <person name="Angert E.R."/>
            <person name="Currie C.R."/>
        </authorList>
    </citation>
    <scope>NUCLEOTIDE SEQUENCE [LARGE SCALE GENOMIC DNA]</scope>
    <source>
        <strain evidence="4">ATCC 49066 / DSM 5427 / NCIMB 11756 / RHM5</strain>
    </source>
</reference>
<keyword evidence="1" id="KW-0472">Membrane</keyword>
<gene>
    <name evidence="3" type="ordered locus">Clole_0080</name>
</gene>
<evidence type="ECO:0000313" key="3">
    <source>
        <dbReference type="EMBL" id="ADZ81840.1"/>
    </source>
</evidence>
<keyword evidence="3" id="KW-0418">Kinase</keyword>
<dbReference type="Pfam" id="PF14501">
    <property type="entry name" value="HATPase_c_5"/>
    <property type="match status" value="1"/>
</dbReference>
<sequence length="441" mass="51302">MALIIDIIGGWAIYGIEFLIFIFTFNLFFELKDKRKGFYTIVGMVYAMIITVCEVKNIDKRILIYFFSIFGCCICFFKGRMIHKMAVIFLTLSINFIIEEIFTMLLSLVLRENYFIVSESEFLSQIVVEYIKLLVLLLVVKLYIKYIARATHIKRHMNKISKFENSIFLIMPISSSVILTIFFDIVVRYLTQIEAIIMGSAVMGCLLIFNIVVLLLVYRELANKEAEYLAKNMQEQFKMQFNHYKQLEEINGETRALKHDMKNHMLCLKALLDNYKNDEAVRYLADITDQIEALNMKINTGDTIIDAVLQQKYKEAQKNKTILEIEGRFVGKLPLEPIDKCTIIANALDNALEACLKIQDLTKRKIQLIVGYNKNYIFITIKNRVEEKIEINNNTIITSKSNKKSHGFGLQNIKNSLTSYNSYINIYYEENMFVLEIVITI</sequence>
<feature type="domain" description="Sensor histidine kinase NatK-like C-terminal" evidence="2">
    <location>
        <begin position="335"/>
        <end position="439"/>
    </location>
</feature>
<evidence type="ECO:0000313" key="4">
    <source>
        <dbReference type="Proteomes" id="UP000008467"/>
    </source>
</evidence>
<feature type="transmembrane region" description="Helical" evidence="1">
    <location>
        <begin position="38"/>
        <end position="56"/>
    </location>
</feature>
<keyword evidence="1" id="KW-0812">Transmembrane</keyword>
<dbReference type="Proteomes" id="UP000008467">
    <property type="component" value="Chromosome"/>
</dbReference>
<dbReference type="InterPro" id="IPR036890">
    <property type="entry name" value="HATPase_C_sf"/>
</dbReference>
<dbReference type="CDD" id="cd16935">
    <property type="entry name" value="HATPase_AgrC-ComD-like"/>
    <property type="match status" value="1"/>
</dbReference>
<feature type="transmembrane region" description="Helical" evidence="1">
    <location>
        <begin position="122"/>
        <end position="144"/>
    </location>
</feature>
<name>F2JGE5_CELLD</name>
<dbReference type="eggNOG" id="COG3290">
    <property type="taxonomic scope" value="Bacteria"/>
</dbReference>
<dbReference type="GO" id="GO:0042802">
    <property type="term" value="F:identical protein binding"/>
    <property type="evidence" value="ECO:0007669"/>
    <property type="project" value="TreeGrafter"/>
</dbReference>
<feature type="transmembrane region" description="Helical" evidence="1">
    <location>
        <begin position="196"/>
        <end position="218"/>
    </location>
</feature>
<organism evidence="3 4">
    <name type="scientific">Cellulosilyticum lentocellum (strain ATCC 49066 / DSM 5427 / NCIMB 11756 / RHM5)</name>
    <name type="common">Clostridium lentocellum</name>
    <dbReference type="NCBI Taxonomy" id="642492"/>
    <lineage>
        <taxon>Bacteria</taxon>
        <taxon>Bacillati</taxon>
        <taxon>Bacillota</taxon>
        <taxon>Clostridia</taxon>
        <taxon>Lachnospirales</taxon>
        <taxon>Cellulosilyticaceae</taxon>
        <taxon>Cellulosilyticum</taxon>
    </lineage>
</organism>
<keyword evidence="3" id="KW-0808">Transferase</keyword>
<dbReference type="PANTHER" id="PTHR40448:SF1">
    <property type="entry name" value="TWO-COMPONENT SENSOR HISTIDINE KINASE"/>
    <property type="match status" value="1"/>
</dbReference>
<protein>
    <submittedName>
        <fullName evidence="3">Signal transduction histidine kinase regulating citrate/malate metabolism</fullName>
    </submittedName>
</protein>
<feature type="transmembrane region" description="Helical" evidence="1">
    <location>
        <begin position="165"/>
        <end position="190"/>
    </location>
</feature>
<dbReference type="STRING" id="642492.Clole_0080"/>
<dbReference type="PANTHER" id="PTHR40448">
    <property type="entry name" value="TWO-COMPONENT SENSOR HISTIDINE KINASE"/>
    <property type="match status" value="1"/>
</dbReference>
<dbReference type="SUPFAM" id="SSF55874">
    <property type="entry name" value="ATPase domain of HSP90 chaperone/DNA topoisomerase II/histidine kinase"/>
    <property type="match status" value="1"/>
</dbReference>
<keyword evidence="1" id="KW-1133">Transmembrane helix</keyword>